<gene>
    <name evidence="1" type="ORF">XNOV1_A015120</name>
</gene>
<evidence type="ECO:0000313" key="2">
    <source>
        <dbReference type="Proteomes" id="UP001178508"/>
    </source>
</evidence>
<dbReference type="EMBL" id="OY660869">
    <property type="protein sequence ID" value="CAJ1059196.1"/>
    <property type="molecule type" value="Genomic_DNA"/>
</dbReference>
<feature type="non-terminal residue" evidence="1">
    <location>
        <position position="1"/>
    </location>
</feature>
<name>A0AAV1FCT1_XYRNO</name>
<keyword evidence="2" id="KW-1185">Reference proteome</keyword>
<sequence length="95" mass="11013">DCDWTRADQWDERTLYRTVTNQPVTPVTPTITFNRQKYTVCGLTCWMENREAWITKITPAKHCSNTAALMNHLKSLTHILELMAITLFSPVHCMT</sequence>
<dbReference type="AlphaFoldDB" id="A0AAV1FCT1"/>
<protein>
    <submittedName>
        <fullName evidence="1">Uncharacterized protein</fullName>
    </submittedName>
</protein>
<accession>A0AAV1FCT1</accession>
<feature type="non-terminal residue" evidence="1">
    <location>
        <position position="95"/>
    </location>
</feature>
<evidence type="ECO:0000313" key="1">
    <source>
        <dbReference type="EMBL" id="CAJ1059196.1"/>
    </source>
</evidence>
<dbReference type="Proteomes" id="UP001178508">
    <property type="component" value="Chromosome 6"/>
</dbReference>
<reference evidence="1" key="1">
    <citation type="submission" date="2023-08" db="EMBL/GenBank/DDBJ databases">
        <authorList>
            <person name="Alioto T."/>
            <person name="Alioto T."/>
            <person name="Gomez Garrido J."/>
        </authorList>
    </citation>
    <scope>NUCLEOTIDE SEQUENCE</scope>
</reference>
<organism evidence="1 2">
    <name type="scientific">Xyrichtys novacula</name>
    <name type="common">Pearly razorfish</name>
    <name type="synonym">Hemipteronotus novacula</name>
    <dbReference type="NCBI Taxonomy" id="13765"/>
    <lineage>
        <taxon>Eukaryota</taxon>
        <taxon>Metazoa</taxon>
        <taxon>Chordata</taxon>
        <taxon>Craniata</taxon>
        <taxon>Vertebrata</taxon>
        <taxon>Euteleostomi</taxon>
        <taxon>Actinopterygii</taxon>
        <taxon>Neopterygii</taxon>
        <taxon>Teleostei</taxon>
        <taxon>Neoteleostei</taxon>
        <taxon>Acanthomorphata</taxon>
        <taxon>Eupercaria</taxon>
        <taxon>Labriformes</taxon>
        <taxon>Labridae</taxon>
        <taxon>Xyrichtys</taxon>
    </lineage>
</organism>
<proteinExistence type="predicted"/>